<organism evidence="4 5">
    <name type="scientific">Verticillium longisporum</name>
    <name type="common">Verticillium dahliae var. longisporum</name>
    <dbReference type="NCBI Taxonomy" id="100787"/>
    <lineage>
        <taxon>Eukaryota</taxon>
        <taxon>Fungi</taxon>
        <taxon>Dikarya</taxon>
        <taxon>Ascomycota</taxon>
        <taxon>Pezizomycotina</taxon>
        <taxon>Sordariomycetes</taxon>
        <taxon>Hypocreomycetidae</taxon>
        <taxon>Glomerellales</taxon>
        <taxon>Plectosphaerellaceae</taxon>
        <taxon>Verticillium</taxon>
    </lineage>
</organism>
<dbReference type="InterPro" id="IPR036291">
    <property type="entry name" value="NAD(P)-bd_dom_sf"/>
</dbReference>
<dbReference type="PANTHER" id="PTHR43618">
    <property type="entry name" value="7-ALPHA-HYDROXYSTEROID DEHYDROGENASE"/>
    <property type="match status" value="1"/>
</dbReference>
<dbReference type="AlphaFoldDB" id="A0A0G4LPS2"/>
<dbReference type="CDD" id="cd05233">
    <property type="entry name" value="SDR_c"/>
    <property type="match status" value="1"/>
</dbReference>
<dbReference type="Gene3D" id="3.40.50.720">
    <property type="entry name" value="NAD(P)-binding Rossmann-like Domain"/>
    <property type="match status" value="1"/>
</dbReference>
<dbReference type="PRINTS" id="PR00081">
    <property type="entry name" value="GDHRDH"/>
</dbReference>
<dbReference type="PANTHER" id="PTHR43618:SF18">
    <property type="entry name" value="SHORT CHAIN DEHYDROGENASE_REDUCTASE FAMILY (AFU_ORTHOLOGUE AFUA_5G12480)"/>
    <property type="match status" value="1"/>
</dbReference>
<dbReference type="Pfam" id="PF13561">
    <property type="entry name" value="adh_short_C2"/>
    <property type="match status" value="1"/>
</dbReference>
<feature type="non-terminal residue" evidence="4">
    <location>
        <position position="347"/>
    </location>
</feature>
<keyword evidence="3" id="KW-0560">Oxidoreductase</keyword>
<dbReference type="GO" id="GO:0016491">
    <property type="term" value="F:oxidoreductase activity"/>
    <property type="evidence" value="ECO:0007669"/>
    <property type="project" value="UniProtKB-KW"/>
</dbReference>
<dbReference type="EMBL" id="CVQI01015557">
    <property type="protein sequence ID" value="CRK23939.1"/>
    <property type="molecule type" value="Genomic_DNA"/>
</dbReference>
<dbReference type="PROSITE" id="PS00061">
    <property type="entry name" value="ADH_SHORT"/>
    <property type="match status" value="1"/>
</dbReference>
<dbReference type="Proteomes" id="UP000045706">
    <property type="component" value="Unassembled WGS sequence"/>
</dbReference>
<evidence type="ECO:0000256" key="1">
    <source>
        <dbReference type="ARBA" id="ARBA00006484"/>
    </source>
</evidence>
<name>A0A0G4LPS2_VERLO</name>
<protein>
    <submittedName>
        <fullName evidence="4">Uncharacterized protein</fullName>
    </submittedName>
</protein>
<evidence type="ECO:0000256" key="2">
    <source>
        <dbReference type="ARBA" id="ARBA00022857"/>
    </source>
</evidence>
<sequence>MADDASQTPAGQPPSIQAGTLFSVPGLVAVVTGGGSGSHPPRLTSDAHKLKETAPGIGRMLTTALATNGAAKVYILGRREAVLREAATAIGPNVHALVCDVSATSSLAAAAATVARETGHVDLLLCNAGVGGPQVKAPTEGMTAAAWAAQHLDHAQDAYTRTFDVNVSAVWYTTMAFLALLDAGNKRSERDKREGGAVPSSQVIVTSSIGAFNKTAPGGWAYGQSKAAVTLLAKHLAGVLPRWDIRANCIAPGCELLVSSLLRPSTSSVAHVETVFPSEMAAPIVELYTGDGQDMPKAMIPMQRMGDEQDMAGVLLFLASRAGAYCNGAVIKIDGGRLENFPSTWCA</sequence>
<accession>A0A0G4LPS2</accession>
<dbReference type="Pfam" id="PF00106">
    <property type="entry name" value="adh_short"/>
    <property type="match status" value="1"/>
</dbReference>
<evidence type="ECO:0000313" key="5">
    <source>
        <dbReference type="Proteomes" id="UP000045706"/>
    </source>
</evidence>
<gene>
    <name evidence="4" type="ORF">BN1723_003079</name>
</gene>
<dbReference type="InterPro" id="IPR052178">
    <property type="entry name" value="Sec_Metab_Biosynth_SDR"/>
</dbReference>
<dbReference type="InterPro" id="IPR020904">
    <property type="entry name" value="Sc_DH/Rdtase_CS"/>
</dbReference>
<evidence type="ECO:0000313" key="4">
    <source>
        <dbReference type="EMBL" id="CRK23939.1"/>
    </source>
</evidence>
<evidence type="ECO:0000256" key="3">
    <source>
        <dbReference type="ARBA" id="ARBA00023002"/>
    </source>
</evidence>
<proteinExistence type="inferred from homology"/>
<keyword evidence="2" id="KW-0521">NADP</keyword>
<dbReference type="SUPFAM" id="SSF51735">
    <property type="entry name" value="NAD(P)-binding Rossmann-fold domains"/>
    <property type="match status" value="1"/>
</dbReference>
<comment type="similarity">
    <text evidence="1">Belongs to the short-chain dehydrogenases/reductases (SDR) family.</text>
</comment>
<reference evidence="5" key="1">
    <citation type="submission" date="2015-05" db="EMBL/GenBank/DDBJ databases">
        <authorList>
            <person name="Fogelqvist Johan"/>
        </authorList>
    </citation>
    <scope>NUCLEOTIDE SEQUENCE [LARGE SCALE GENOMIC DNA]</scope>
</reference>
<dbReference type="InterPro" id="IPR002347">
    <property type="entry name" value="SDR_fam"/>
</dbReference>